<protein>
    <submittedName>
        <fullName evidence="3">DUF1614 domain-containing protein</fullName>
    </submittedName>
</protein>
<evidence type="ECO:0000313" key="3">
    <source>
        <dbReference type="EMBL" id="HFW32301.1"/>
    </source>
</evidence>
<feature type="transmembrane region" description="Helical" evidence="1">
    <location>
        <begin position="12"/>
        <end position="39"/>
    </location>
</feature>
<name>A0A7C3RDC0_ARCFL</name>
<accession>A0A7C3RDC0</accession>
<dbReference type="EMBL" id="DSCQ01000123">
    <property type="protein sequence ID" value="HET22239.1"/>
    <property type="molecule type" value="Genomic_DNA"/>
</dbReference>
<proteinExistence type="predicted"/>
<sequence>MKDYIFPPLILPLFLLLIFFPLLILLFLFTGTAVFQLVFGVDAETAMLIFFFILIGSFINIPLYEREGVMYETAYRVFGLMYYVVKKKEKIVIAVNLGGCVFPSILAIKALFDLLLYIPFSAWVLTFLLASAVIYRFAKPVPNVGIVVPMLIPPLTAAFFSFLILMIIDAPTILLPKLAFSTGVLSALFGADILHLKDLRKIGSGVVSIGGAGTFDGIFLTGIFAVVFSVLFV</sequence>
<reference evidence="3" key="1">
    <citation type="journal article" date="2020" name="mSystems">
        <title>Genome- and Community-Level Interaction Insights into Carbon Utilization and Element Cycling Functions of Hydrothermarchaeota in Hydrothermal Sediment.</title>
        <authorList>
            <person name="Zhou Z."/>
            <person name="Liu Y."/>
            <person name="Xu W."/>
            <person name="Pan J."/>
            <person name="Luo Z.H."/>
            <person name="Li M."/>
        </authorList>
    </citation>
    <scope>NUCLEOTIDE SEQUENCE [LARGE SCALE GENOMIC DNA]</scope>
    <source>
        <strain evidence="2">SpSt-12</strain>
        <strain evidence="3">SpSt-87</strain>
    </source>
</reference>
<evidence type="ECO:0000256" key="1">
    <source>
        <dbReference type="SAM" id="Phobius"/>
    </source>
</evidence>
<evidence type="ECO:0000313" key="2">
    <source>
        <dbReference type="EMBL" id="HET22239.1"/>
    </source>
</evidence>
<feature type="transmembrane region" description="Helical" evidence="1">
    <location>
        <begin position="206"/>
        <end position="232"/>
    </location>
</feature>
<keyword evidence="1" id="KW-1133">Transmembrane helix</keyword>
<feature type="transmembrane region" description="Helical" evidence="1">
    <location>
        <begin position="114"/>
        <end position="135"/>
    </location>
</feature>
<organism evidence="3">
    <name type="scientific">Archaeoglobus fulgidus</name>
    <dbReference type="NCBI Taxonomy" id="2234"/>
    <lineage>
        <taxon>Archaea</taxon>
        <taxon>Methanobacteriati</taxon>
        <taxon>Methanobacteriota</taxon>
        <taxon>Archaeoglobi</taxon>
        <taxon>Archaeoglobales</taxon>
        <taxon>Archaeoglobaceae</taxon>
        <taxon>Archaeoglobus</taxon>
    </lineage>
</organism>
<keyword evidence="1" id="KW-0472">Membrane</keyword>
<comment type="caution">
    <text evidence="3">The sequence shown here is derived from an EMBL/GenBank/DDBJ whole genome shotgun (WGS) entry which is preliminary data.</text>
</comment>
<feature type="transmembrane region" description="Helical" evidence="1">
    <location>
        <begin position="45"/>
        <end position="64"/>
    </location>
</feature>
<gene>
    <name evidence="2" type="ORF">ENN70_09420</name>
    <name evidence="3" type="ORF">ENW66_05050</name>
</gene>
<dbReference type="InterPro" id="IPR011672">
    <property type="entry name" value="DUF1614"/>
</dbReference>
<feature type="transmembrane region" description="Helical" evidence="1">
    <location>
        <begin position="147"/>
        <end position="168"/>
    </location>
</feature>
<dbReference type="AlphaFoldDB" id="A0A7C3RDC0"/>
<feature type="transmembrane region" description="Helical" evidence="1">
    <location>
        <begin position="174"/>
        <end position="194"/>
    </location>
</feature>
<keyword evidence="1" id="KW-0812">Transmembrane</keyword>
<feature type="transmembrane region" description="Helical" evidence="1">
    <location>
        <begin position="91"/>
        <end position="108"/>
    </location>
</feature>
<dbReference type="EMBL" id="DTLB01000031">
    <property type="protein sequence ID" value="HFW32301.1"/>
    <property type="molecule type" value="Genomic_DNA"/>
</dbReference>
<dbReference type="Pfam" id="PF07758">
    <property type="entry name" value="DUF1614"/>
    <property type="match status" value="1"/>
</dbReference>